<protein>
    <recommendedName>
        <fullName evidence="2">HTH-like domain-containing protein</fullName>
    </recommendedName>
</protein>
<dbReference type="EMBL" id="BMIN01000002">
    <property type="protein sequence ID" value="GGD01095.1"/>
    <property type="molecule type" value="Genomic_DNA"/>
</dbReference>
<name>A0ABQ1PQ62_9BACI</name>
<proteinExistence type="predicted"/>
<evidence type="ECO:0000313" key="3">
    <source>
        <dbReference type="EMBL" id="GGD01095.1"/>
    </source>
</evidence>
<dbReference type="InterPro" id="IPR025948">
    <property type="entry name" value="HTH-like_dom"/>
</dbReference>
<organism evidence="3 4">
    <name type="scientific">Pontibacillus salipaludis</name>
    <dbReference type="NCBI Taxonomy" id="1697394"/>
    <lineage>
        <taxon>Bacteria</taxon>
        <taxon>Bacillati</taxon>
        <taxon>Bacillota</taxon>
        <taxon>Bacilli</taxon>
        <taxon>Bacillales</taxon>
        <taxon>Bacillaceae</taxon>
        <taxon>Pontibacillus</taxon>
    </lineage>
</organism>
<reference evidence="4" key="1">
    <citation type="journal article" date="2019" name="Int. J. Syst. Evol. Microbiol.">
        <title>The Global Catalogue of Microorganisms (GCM) 10K type strain sequencing project: providing services to taxonomists for standard genome sequencing and annotation.</title>
        <authorList>
            <consortium name="The Broad Institute Genomics Platform"/>
            <consortium name="The Broad Institute Genome Sequencing Center for Infectious Disease"/>
            <person name="Wu L."/>
            <person name="Ma J."/>
        </authorList>
    </citation>
    <scope>NUCLEOTIDE SEQUENCE [LARGE SCALE GENOMIC DNA]</scope>
    <source>
        <strain evidence="4">CGMCC 1.15353</strain>
    </source>
</reference>
<gene>
    <name evidence="3" type="ORF">GCM10011389_05460</name>
</gene>
<comment type="caution">
    <text evidence="3">The sequence shown here is derived from an EMBL/GenBank/DDBJ whole genome shotgun (WGS) entry which is preliminary data.</text>
</comment>
<sequence>MVSKRKETEEGQPIKSSGDGDKEMKEAYLKKIDSMGSDHLTLSKREKAQAVYELSQEYQWPINRLIKVAGLPRSTYYYTRTKMNEPDPDFELKELVSSIYFEYEGRYGYRRVQKELENRGHTVNHKKVYRIMKELGFS</sequence>
<accession>A0ABQ1PQ62</accession>
<feature type="region of interest" description="Disordered" evidence="1">
    <location>
        <begin position="1"/>
        <end position="25"/>
    </location>
</feature>
<evidence type="ECO:0000259" key="2">
    <source>
        <dbReference type="Pfam" id="PF13276"/>
    </source>
</evidence>
<keyword evidence="4" id="KW-1185">Reference proteome</keyword>
<dbReference type="RefSeq" id="WP_188650670.1">
    <property type="nucleotide sequence ID" value="NZ_BMIN01000002.1"/>
</dbReference>
<feature type="domain" description="HTH-like" evidence="2">
    <location>
        <begin position="90"/>
        <end position="136"/>
    </location>
</feature>
<evidence type="ECO:0000256" key="1">
    <source>
        <dbReference type="SAM" id="MobiDB-lite"/>
    </source>
</evidence>
<dbReference type="Pfam" id="PF13276">
    <property type="entry name" value="HTH_21"/>
    <property type="match status" value="1"/>
</dbReference>
<dbReference type="Proteomes" id="UP000642571">
    <property type="component" value="Unassembled WGS sequence"/>
</dbReference>
<evidence type="ECO:0000313" key="4">
    <source>
        <dbReference type="Proteomes" id="UP000642571"/>
    </source>
</evidence>